<feature type="signal peptide" evidence="1">
    <location>
        <begin position="1"/>
        <end position="19"/>
    </location>
</feature>
<keyword evidence="1" id="KW-0732">Signal</keyword>
<dbReference type="PANTHER" id="PTHR23150">
    <property type="entry name" value="SULFATASE MODIFYING FACTOR 1, 2"/>
    <property type="match status" value="1"/>
</dbReference>
<dbReference type="STRING" id="1003.SAMN04488541_10833"/>
<organism evidence="3 4">
    <name type="scientific">Thermoflexibacter ruber</name>
    <dbReference type="NCBI Taxonomy" id="1003"/>
    <lineage>
        <taxon>Bacteria</taxon>
        <taxon>Pseudomonadati</taxon>
        <taxon>Bacteroidota</taxon>
        <taxon>Cytophagia</taxon>
        <taxon>Cytophagales</taxon>
        <taxon>Thermoflexibacteraceae</taxon>
        <taxon>Thermoflexibacter</taxon>
    </lineage>
</organism>
<dbReference type="OrthoDB" id="1491336at2"/>
<evidence type="ECO:0000313" key="3">
    <source>
        <dbReference type="EMBL" id="SFF61404.1"/>
    </source>
</evidence>
<keyword evidence="4" id="KW-1185">Reference proteome</keyword>
<dbReference type="InterPro" id="IPR051043">
    <property type="entry name" value="Sulfatase_Mod_Factor_Kinase"/>
</dbReference>
<dbReference type="AlphaFoldDB" id="A0A1I2K3E9"/>
<dbReference type="PANTHER" id="PTHR23150:SF19">
    <property type="entry name" value="FORMYLGLYCINE-GENERATING ENZYME"/>
    <property type="match status" value="1"/>
</dbReference>
<dbReference type="InterPro" id="IPR005532">
    <property type="entry name" value="SUMF_dom"/>
</dbReference>
<protein>
    <submittedName>
        <fullName evidence="3">Formylglycine-generating enzyme, required for sulfatase activity, contains SUMF1/FGE domain</fullName>
    </submittedName>
</protein>
<dbReference type="InterPro" id="IPR016187">
    <property type="entry name" value="CTDL_fold"/>
</dbReference>
<dbReference type="InterPro" id="IPR042095">
    <property type="entry name" value="SUMF_sf"/>
</dbReference>
<dbReference type="Pfam" id="PF03781">
    <property type="entry name" value="FGE-sulfatase"/>
    <property type="match status" value="1"/>
</dbReference>
<evidence type="ECO:0000313" key="4">
    <source>
        <dbReference type="Proteomes" id="UP000199513"/>
    </source>
</evidence>
<feature type="chain" id="PRO_5011515317" evidence="1">
    <location>
        <begin position="20"/>
        <end position="313"/>
    </location>
</feature>
<dbReference type="Gene3D" id="3.90.1580.10">
    <property type="entry name" value="paralog of FGE (formylglycine-generating enzyme)"/>
    <property type="match status" value="1"/>
</dbReference>
<feature type="domain" description="Sulfatase-modifying factor enzyme-like" evidence="2">
    <location>
        <begin position="58"/>
        <end position="309"/>
    </location>
</feature>
<accession>A0A1I2K3E9</accession>
<reference evidence="3 4" key="1">
    <citation type="submission" date="2016-10" db="EMBL/GenBank/DDBJ databases">
        <authorList>
            <person name="de Groot N.N."/>
        </authorList>
    </citation>
    <scope>NUCLEOTIDE SEQUENCE [LARGE SCALE GENOMIC DNA]</scope>
    <source>
        <strain>GEY</strain>
        <strain evidence="4">DSM 9560</strain>
    </source>
</reference>
<dbReference type="SUPFAM" id="SSF56436">
    <property type="entry name" value="C-type lectin-like"/>
    <property type="match status" value="1"/>
</dbReference>
<evidence type="ECO:0000259" key="2">
    <source>
        <dbReference type="Pfam" id="PF03781"/>
    </source>
</evidence>
<evidence type="ECO:0000256" key="1">
    <source>
        <dbReference type="SAM" id="SignalP"/>
    </source>
</evidence>
<dbReference type="GO" id="GO:0120147">
    <property type="term" value="F:formylglycine-generating oxidase activity"/>
    <property type="evidence" value="ECO:0007669"/>
    <property type="project" value="TreeGrafter"/>
</dbReference>
<name>A0A1I2K3E9_9BACT</name>
<sequence length="313" mass="35286">MKLKMLFFILILIQSIAFIKQKNDDSKTVCNKQIYATINNDTTKAKKEKQKEAFALYPELIEVAGGIFMMGDSSNQPIHKVELSSFYIGKYEVTVGQFKQFIDETHYRTRADKEQVGYTNGGDATRCVVPNWQQFENCDTIPPSLYCLPVVKVSYLDALAYCIWLSKKSGKKYTLPSEAQWEYAARGGQKSKNFKYIGSNNAQEVMELKTYIGLSPGENKTCVGQMLPNELGVYNMAGGVREWCLDAEQEYDIKLNKNPVQAKLYGKGVDAIRVIRGGCYLSSTKYGIASFRDSGPQDAYNETIGFRVVMIPE</sequence>
<gene>
    <name evidence="3" type="ORF">SAMN04488541_10833</name>
</gene>
<proteinExistence type="predicted"/>
<dbReference type="EMBL" id="FONY01000083">
    <property type="protein sequence ID" value="SFF61404.1"/>
    <property type="molecule type" value="Genomic_DNA"/>
</dbReference>
<dbReference type="Proteomes" id="UP000199513">
    <property type="component" value="Unassembled WGS sequence"/>
</dbReference>